<evidence type="ECO:0000313" key="3">
    <source>
        <dbReference type="Proteomes" id="UP000291020"/>
    </source>
</evidence>
<protein>
    <submittedName>
        <fullName evidence="2">Uncharacterized protein</fullName>
    </submittedName>
</protein>
<reference evidence="2" key="3">
    <citation type="submission" date="2025-09" db="UniProtKB">
        <authorList>
            <consortium name="Ensembl"/>
        </authorList>
    </citation>
    <scope>IDENTIFICATION</scope>
</reference>
<evidence type="ECO:0000313" key="2">
    <source>
        <dbReference type="Ensembl" id="ENSGAGP00000004873.1"/>
    </source>
</evidence>
<accession>A0A452GSK2</accession>
<reference evidence="3" key="1">
    <citation type="journal article" date="2017" name="PLoS ONE">
        <title>The Agassiz's desert tortoise genome provides a resource for the conservation of a threatened species.</title>
        <authorList>
            <person name="Tollis M."/>
            <person name="DeNardo D.F."/>
            <person name="Cornelius J.A."/>
            <person name="Dolby G.A."/>
            <person name="Edwards T."/>
            <person name="Henen B.T."/>
            <person name="Karl A.E."/>
            <person name="Murphy R.W."/>
            <person name="Kusumi K."/>
        </authorList>
    </citation>
    <scope>NUCLEOTIDE SEQUENCE [LARGE SCALE GENOMIC DNA]</scope>
</reference>
<feature type="region of interest" description="Disordered" evidence="1">
    <location>
        <begin position="1"/>
        <end position="20"/>
    </location>
</feature>
<evidence type="ECO:0000256" key="1">
    <source>
        <dbReference type="SAM" id="MobiDB-lite"/>
    </source>
</evidence>
<dbReference type="Proteomes" id="UP000291020">
    <property type="component" value="Unassembled WGS sequence"/>
</dbReference>
<organism evidence="2 3">
    <name type="scientific">Gopherus agassizii</name>
    <name type="common">Agassiz's desert tortoise</name>
    <dbReference type="NCBI Taxonomy" id="38772"/>
    <lineage>
        <taxon>Eukaryota</taxon>
        <taxon>Metazoa</taxon>
        <taxon>Chordata</taxon>
        <taxon>Craniata</taxon>
        <taxon>Vertebrata</taxon>
        <taxon>Euteleostomi</taxon>
        <taxon>Archelosauria</taxon>
        <taxon>Testudinata</taxon>
        <taxon>Testudines</taxon>
        <taxon>Cryptodira</taxon>
        <taxon>Durocryptodira</taxon>
        <taxon>Testudinoidea</taxon>
        <taxon>Testudinidae</taxon>
        <taxon>Gopherus</taxon>
    </lineage>
</organism>
<reference evidence="2" key="2">
    <citation type="submission" date="2025-08" db="UniProtKB">
        <authorList>
            <consortium name="Ensembl"/>
        </authorList>
    </citation>
    <scope>IDENTIFICATION</scope>
</reference>
<dbReference type="AlphaFoldDB" id="A0A452GSK2"/>
<dbReference type="Ensembl" id="ENSGAGT00000005695.1">
    <property type="protein sequence ID" value="ENSGAGP00000004873.1"/>
    <property type="gene ID" value="ENSGAGG00000003998.1"/>
</dbReference>
<proteinExistence type="predicted"/>
<name>A0A452GSK2_9SAUR</name>
<sequence length="79" mass="8802">DGLLDPPLLQGQSGPKTSTQRTNIFSLNLTTQYFSSFPIPKGLLFWVTFPFPNINVQNPAHFKAQTDLHPNSCSKPLKC</sequence>
<keyword evidence="3" id="KW-1185">Reference proteome</keyword>
<feature type="compositionally biased region" description="Polar residues" evidence="1">
    <location>
        <begin position="10"/>
        <end position="20"/>
    </location>
</feature>